<keyword evidence="12" id="KW-1185">Reference proteome</keyword>
<dbReference type="KEGG" id="mmur:105862337"/>
<evidence type="ECO:0000313" key="11">
    <source>
        <dbReference type="Ensembl" id="ENSMICP00000016716.1"/>
    </source>
</evidence>
<dbReference type="GO" id="GO:0042755">
    <property type="term" value="P:eating behavior"/>
    <property type="evidence" value="ECO:0007669"/>
    <property type="project" value="TreeGrafter"/>
</dbReference>
<proteinExistence type="inferred from homology"/>
<dbReference type="Ensembl" id="ENSMICT00000033163.2">
    <property type="protein sequence ID" value="ENSMICP00000016716.1"/>
    <property type="gene ID" value="ENSMICG00000030353.2"/>
</dbReference>
<evidence type="ECO:0000256" key="4">
    <source>
        <dbReference type="ARBA" id="ARBA00022685"/>
    </source>
</evidence>
<dbReference type="CTD" id="7200"/>
<reference evidence="11" key="2">
    <citation type="submission" date="2016-12" db="EMBL/GenBank/DDBJ databases">
        <title>Mouse lemur reference genome and diversity panel.</title>
        <authorList>
            <person name="Harris R."/>
            <person name="Larsen P."/>
            <person name="Liu Y."/>
            <person name="Hughes D.S."/>
            <person name="Murali S."/>
            <person name="Raveendran M."/>
            <person name="Korchina V."/>
            <person name="Wang M."/>
            <person name="Jhangiani S."/>
            <person name="Bandaranaike D."/>
            <person name="Bellair M."/>
            <person name="Blankenburg K."/>
            <person name="Chao H."/>
            <person name="Dahdouli M."/>
            <person name="Dinh H."/>
            <person name="Doddapaneni H."/>
            <person name="English A."/>
            <person name="Firestine M."/>
            <person name="Gnanaolivu R."/>
            <person name="Gross S."/>
            <person name="Hernandez B."/>
            <person name="Javaid M."/>
            <person name="Jayaseelan J."/>
            <person name="Jones J."/>
            <person name="Khan Z."/>
            <person name="Kovar C."/>
            <person name="Kurapati P."/>
            <person name="Le B."/>
            <person name="Lee S."/>
            <person name="Li M."/>
            <person name="Mathew T."/>
            <person name="Narasimhan A."/>
            <person name="Ngo D."/>
            <person name="Nguyen L."/>
            <person name="Okwuonu G."/>
            <person name="Ongeri F."/>
            <person name="Osuji N."/>
            <person name="Pu L.-L."/>
            <person name="Puazo M."/>
            <person name="Quiroz J."/>
            <person name="Raj R."/>
            <person name="Rajbhandari K."/>
            <person name="Reid J.G."/>
            <person name="Santibanez J."/>
            <person name="Sexton D."/>
            <person name="Skinner E."/>
            <person name="Vee V."/>
            <person name="Weissenberger G."/>
            <person name="Wu Y."/>
            <person name="Xin Y."/>
            <person name="Han Y."/>
            <person name="Campbell C."/>
            <person name="Brown A."/>
            <person name="Sullivan B."/>
            <person name="Shelton J."/>
            <person name="Brown S."/>
            <person name="Dudchenko O."/>
            <person name="Machol I."/>
            <person name="Durand N."/>
            <person name="Shamim M."/>
            <person name="Lieberman A."/>
            <person name="Muzny D.M."/>
            <person name="Richards S."/>
            <person name="Yoder A."/>
            <person name="Worley K.C."/>
            <person name="Rogers J."/>
            <person name="Gibbs R.A."/>
        </authorList>
    </citation>
    <scope>NUCLEOTIDE SEQUENCE [LARGE SCALE GENOMIC DNA]</scope>
</reference>
<dbReference type="Proteomes" id="UP000694394">
    <property type="component" value="Chromosome 22"/>
</dbReference>
<dbReference type="InterPro" id="IPR008857">
    <property type="entry name" value="TRH"/>
</dbReference>
<dbReference type="OrthoDB" id="9949225at2759"/>
<evidence type="ECO:0000256" key="5">
    <source>
        <dbReference type="ARBA" id="ARBA00022702"/>
    </source>
</evidence>
<dbReference type="RefSeq" id="XP_012604018.1">
    <property type="nucleotide sequence ID" value="XM_012748564.1"/>
</dbReference>
<dbReference type="GO" id="GO:0014050">
    <property type="term" value="P:negative regulation of glutamate secretion"/>
    <property type="evidence" value="ECO:0007669"/>
    <property type="project" value="TreeGrafter"/>
</dbReference>
<keyword evidence="5 9" id="KW-0372">Hormone</keyword>
<gene>
    <name evidence="11" type="primary">TRH</name>
</gene>
<dbReference type="GO" id="GO:0032024">
    <property type="term" value="P:positive regulation of insulin secretion"/>
    <property type="evidence" value="ECO:0007669"/>
    <property type="project" value="TreeGrafter"/>
</dbReference>
<dbReference type="GO" id="GO:0008437">
    <property type="term" value="F:thyrotropin-releasing hormone activity"/>
    <property type="evidence" value="ECO:0007669"/>
    <property type="project" value="InterPro"/>
</dbReference>
<evidence type="ECO:0000256" key="6">
    <source>
        <dbReference type="ARBA" id="ARBA00022729"/>
    </source>
</evidence>
<evidence type="ECO:0000256" key="3">
    <source>
        <dbReference type="ARBA" id="ARBA00022525"/>
    </source>
</evidence>
<feature type="region of interest" description="Disordered" evidence="10">
    <location>
        <begin position="202"/>
        <end position="227"/>
    </location>
</feature>
<comment type="subcellular location">
    <subcellularLocation>
        <location evidence="1">Secreted</location>
    </subcellularLocation>
</comment>
<feature type="compositionally biased region" description="Basic and acidic residues" evidence="10">
    <location>
        <begin position="142"/>
        <end position="153"/>
    </location>
</feature>
<dbReference type="EMBL" id="ABDC03025346">
    <property type="status" value="NOT_ANNOTATED_CDS"/>
    <property type="molecule type" value="Genomic_DNA"/>
</dbReference>
<dbReference type="PANTHER" id="PTHR17530:SF2">
    <property type="entry name" value="PRO-THYROTROPIN-RELEASING HORMONE"/>
    <property type="match status" value="1"/>
</dbReference>
<keyword evidence="8" id="KW-0027">Amidation</keyword>
<reference evidence="11" key="1">
    <citation type="submission" date="2007-07" db="EMBL/GenBank/DDBJ databases">
        <authorList>
            <consortium name="The Genome Sequencing Platform"/>
            <consortium name="The Genome Assembly Team"/>
            <person name="Lindblad-Toh K."/>
            <person name="DiPalma F."/>
            <person name="Gnerre S."/>
            <person name="Clamp M."/>
            <person name="Lander E.S."/>
        </authorList>
    </citation>
    <scope>NUCLEOTIDE SEQUENCE [LARGE SCALE GENOMIC DNA]</scope>
</reference>
<dbReference type="PIRSF" id="PIRSF001795">
    <property type="entry name" value="TRH"/>
    <property type="match status" value="1"/>
</dbReference>
<comment type="function">
    <text evidence="9">Functions as a regulator of the biosynthesis of TSH in the anterior pituitary gland and as a neurotransmitter/ neuromodulator in the central and peripheral nervous systems.</text>
</comment>
<evidence type="ECO:0000256" key="8">
    <source>
        <dbReference type="ARBA" id="ARBA00022815"/>
    </source>
</evidence>
<feature type="compositionally biased region" description="Acidic residues" evidence="10">
    <location>
        <begin position="93"/>
        <end position="106"/>
    </location>
</feature>
<evidence type="ECO:0000256" key="2">
    <source>
        <dbReference type="ARBA" id="ARBA00010437"/>
    </source>
</evidence>
<feature type="region of interest" description="Disordered" evidence="10">
    <location>
        <begin position="64"/>
        <end position="185"/>
    </location>
</feature>
<dbReference type="GO" id="GO:0005576">
    <property type="term" value="C:extracellular region"/>
    <property type="evidence" value="ECO:0007669"/>
    <property type="project" value="UniProtKB-SubCell"/>
</dbReference>
<comment type="similarity">
    <text evidence="2 9">Belongs to the TRH family.</text>
</comment>
<organism evidence="11 12">
    <name type="scientific">Microcebus murinus</name>
    <name type="common">Gray mouse lemur</name>
    <name type="synonym">Lemur murinus</name>
    <dbReference type="NCBI Taxonomy" id="30608"/>
    <lineage>
        <taxon>Eukaryota</taxon>
        <taxon>Metazoa</taxon>
        <taxon>Chordata</taxon>
        <taxon>Craniata</taxon>
        <taxon>Vertebrata</taxon>
        <taxon>Euteleostomi</taxon>
        <taxon>Mammalia</taxon>
        <taxon>Eutheria</taxon>
        <taxon>Euarchontoglires</taxon>
        <taxon>Primates</taxon>
        <taxon>Strepsirrhini</taxon>
        <taxon>Lemuriformes</taxon>
        <taxon>Cheirogaleidae</taxon>
        <taxon>Microcebus</taxon>
    </lineage>
</organism>
<keyword evidence="4" id="KW-0165">Cleavage on pair of basic residues</keyword>
<dbReference type="Ensembl" id="ENSMICT00000070038.1">
    <property type="protein sequence ID" value="ENSMICP00000044473.1"/>
    <property type="gene ID" value="ENSMICG00000030353.2"/>
</dbReference>
<evidence type="ECO:0000256" key="9">
    <source>
        <dbReference type="PIRNR" id="PIRNR001795"/>
    </source>
</evidence>
<feature type="signal peptide" evidence="9">
    <location>
        <begin position="1"/>
        <end position="21"/>
    </location>
</feature>
<keyword evidence="3 9" id="KW-0964">Secreted</keyword>
<dbReference type="EMBL" id="ABDC03025348">
    <property type="status" value="NOT_ANNOTATED_CDS"/>
    <property type="molecule type" value="Genomic_DNA"/>
</dbReference>
<accession>A0A8B7F7X6</accession>
<evidence type="ECO:0000256" key="7">
    <source>
        <dbReference type="ARBA" id="ARBA00022737"/>
    </source>
</evidence>
<reference evidence="11" key="3">
    <citation type="submission" date="2025-05" db="UniProtKB">
        <authorList>
            <consortium name="Ensembl"/>
        </authorList>
    </citation>
    <scope>IDENTIFICATION</scope>
</reference>
<evidence type="ECO:0000256" key="10">
    <source>
        <dbReference type="SAM" id="MobiDB-lite"/>
    </source>
</evidence>
<evidence type="ECO:0000313" key="12">
    <source>
        <dbReference type="Proteomes" id="UP000694394"/>
    </source>
</evidence>
<sequence length="227" mass="24900">MSRPWLLVAAAVALTLTLTGGVPGGRAAEQRHQDLDNLLVEAQSLLLLGDSLDRLQGDLQRLEGHQSEPSTEFQGLHPTGLSKRQHPGKREPDSEEGEVEEEEEEGGAGGGPHKRQHPGRREDEASWAEAGGRDRRQHPGRRLADPEAQRNREVEDEEEEEEGLTPQKRQHPGKRRLGGPCGPLGGCGAANLLLGLLEDSSRARGSEQRKRQHPGRRAASVWRPLVE</sequence>
<dbReference type="GO" id="GO:0009755">
    <property type="term" value="P:hormone-mediated signaling pathway"/>
    <property type="evidence" value="ECO:0007669"/>
    <property type="project" value="UniProtKB-UniRule"/>
</dbReference>
<feature type="chain" id="PRO_5044536225" description="Pro-thyrotropin-releasing hormone" evidence="9">
    <location>
        <begin position="22"/>
        <end position="227"/>
    </location>
</feature>
<dbReference type="EMBL" id="ABDC03025345">
    <property type="status" value="NOT_ANNOTATED_CDS"/>
    <property type="molecule type" value="Genomic_DNA"/>
</dbReference>
<dbReference type="AlphaFoldDB" id="A0A8B7F7X6"/>
<dbReference type="Pfam" id="PF05438">
    <property type="entry name" value="TRH"/>
    <property type="match status" value="1"/>
</dbReference>
<dbReference type="GO" id="GO:0014054">
    <property type="term" value="P:positive regulation of gamma-aminobutyric acid secretion"/>
    <property type="evidence" value="ECO:0007669"/>
    <property type="project" value="TreeGrafter"/>
</dbReference>
<dbReference type="EMBL" id="ABDC03025347">
    <property type="status" value="NOT_ANNOTATED_CDS"/>
    <property type="molecule type" value="Genomic_DNA"/>
</dbReference>
<evidence type="ECO:0000256" key="1">
    <source>
        <dbReference type="ARBA" id="ARBA00004613"/>
    </source>
</evidence>
<dbReference type="GO" id="GO:0030141">
    <property type="term" value="C:secretory granule"/>
    <property type="evidence" value="ECO:0007669"/>
    <property type="project" value="TreeGrafter"/>
</dbReference>
<dbReference type="GeneID" id="105862337"/>
<dbReference type="GO" id="GO:0001692">
    <property type="term" value="P:histamine metabolic process"/>
    <property type="evidence" value="ECO:0007669"/>
    <property type="project" value="TreeGrafter"/>
</dbReference>
<keyword evidence="7" id="KW-0677">Repeat</keyword>
<feature type="compositionally biased region" description="Acidic residues" evidence="10">
    <location>
        <begin position="154"/>
        <end position="163"/>
    </location>
</feature>
<name>A0A8B7F7X6_MICMU</name>
<dbReference type="GeneTree" id="ENSGT00390000016951"/>
<protein>
    <recommendedName>
        <fullName evidence="9">Pro-thyrotropin-releasing hormone</fullName>
    </recommendedName>
</protein>
<dbReference type="RefSeq" id="XP_012604017.1">
    <property type="nucleotide sequence ID" value="XM_012748563.2"/>
</dbReference>
<dbReference type="EMBL" id="ABDC03025349">
    <property type="status" value="NOT_ANNOTATED_CDS"/>
    <property type="molecule type" value="Genomic_DNA"/>
</dbReference>
<feature type="compositionally biased region" description="Basic residues" evidence="10">
    <location>
        <begin position="168"/>
        <end position="177"/>
    </location>
</feature>
<keyword evidence="6 9" id="KW-0732">Signal</keyword>
<dbReference type="PANTHER" id="PTHR17530">
    <property type="entry name" value="PRO-THYROTROPIN-RELEASING HORMONE"/>
    <property type="match status" value="1"/>
</dbReference>